<dbReference type="GO" id="GO:0032259">
    <property type="term" value="P:methylation"/>
    <property type="evidence" value="ECO:0007669"/>
    <property type="project" value="UniProtKB-KW"/>
</dbReference>
<gene>
    <name evidence="11" type="ORF">PAI11_18850</name>
</gene>
<organism evidence="11 12">
    <name type="scientific">Patulibacter medicamentivorans</name>
    <dbReference type="NCBI Taxonomy" id="1097667"/>
    <lineage>
        <taxon>Bacteria</taxon>
        <taxon>Bacillati</taxon>
        <taxon>Actinomycetota</taxon>
        <taxon>Thermoleophilia</taxon>
        <taxon>Solirubrobacterales</taxon>
        <taxon>Patulibacteraceae</taxon>
        <taxon>Patulibacter</taxon>
    </lineage>
</organism>
<evidence type="ECO:0000256" key="8">
    <source>
        <dbReference type="ARBA" id="ARBA00049348"/>
    </source>
</evidence>
<evidence type="ECO:0000313" key="12">
    <source>
        <dbReference type="Proteomes" id="UP000005143"/>
    </source>
</evidence>
<dbReference type="Gene3D" id="1.10.10.10">
    <property type="entry name" value="Winged helix-like DNA-binding domain superfamily/Winged helix DNA-binding domain"/>
    <property type="match status" value="1"/>
</dbReference>
<dbReference type="InterPro" id="IPR008332">
    <property type="entry name" value="MethylG_MeTrfase_N"/>
</dbReference>
<comment type="catalytic activity">
    <reaction evidence="8">
        <text>a 6-O-methyl-2'-deoxyguanosine in DNA + L-cysteinyl-[protein] = S-methyl-L-cysteinyl-[protein] + a 2'-deoxyguanosine in DNA</text>
        <dbReference type="Rhea" id="RHEA:24000"/>
        <dbReference type="Rhea" id="RHEA-COMP:10131"/>
        <dbReference type="Rhea" id="RHEA-COMP:10132"/>
        <dbReference type="Rhea" id="RHEA-COMP:11367"/>
        <dbReference type="Rhea" id="RHEA-COMP:11368"/>
        <dbReference type="ChEBI" id="CHEBI:29950"/>
        <dbReference type="ChEBI" id="CHEBI:82612"/>
        <dbReference type="ChEBI" id="CHEBI:85445"/>
        <dbReference type="ChEBI" id="CHEBI:85448"/>
        <dbReference type="EC" id="2.1.1.63"/>
    </reaction>
</comment>
<dbReference type="InterPro" id="IPR036388">
    <property type="entry name" value="WH-like_DNA-bd_sf"/>
</dbReference>
<evidence type="ECO:0000313" key="11">
    <source>
        <dbReference type="EMBL" id="EHN11251.1"/>
    </source>
</evidence>
<keyword evidence="5 11" id="KW-0808">Transferase</keyword>
<dbReference type="SUPFAM" id="SSF53155">
    <property type="entry name" value="Methylated DNA-protein cysteine methyltransferase domain"/>
    <property type="match status" value="1"/>
</dbReference>
<dbReference type="InterPro" id="IPR014048">
    <property type="entry name" value="MethylDNA_cys_MeTrfase_DNA-bd"/>
</dbReference>
<keyword evidence="6" id="KW-0227">DNA damage</keyword>
<keyword evidence="4 11" id="KW-0489">Methyltransferase</keyword>
<dbReference type="InterPro" id="IPR001497">
    <property type="entry name" value="MethylDNA_cys_MeTrfase_AS"/>
</dbReference>
<evidence type="ECO:0000259" key="9">
    <source>
        <dbReference type="Pfam" id="PF01035"/>
    </source>
</evidence>
<dbReference type="CDD" id="cd06445">
    <property type="entry name" value="ATase"/>
    <property type="match status" value="1"/>
</dbReference>
<dbReference type="FunFam" id="1.10.10.10:FF:000214">
    <property type="entry name" value="Methylated-DNA--protein-cysteine methyltransferase"/>
    <property type="match status" value="1"/>
</dbReference>
<dbReference type="NCBIfam" id="TIGR00589">
    <property type="entry name" value="ogt"/>
    <property type="match status" value="1"/>
</dbReference>
<keyword evidence="7" id="KW-0234">DNA repair</keyword>
<dbReference type="Pfam" id="PF01035">
    <property type="entry name" value="DNA_binding_1"/>
    <property type="match status" value="1"/>
</dbReference>
<reference evidence="11 12" key="1">
    <citation type="journal article" date="2013" name="Biodegradation">
        <title>Quantitative proteomic analysis of ibuprofen-degrading Patulibacter sp. strain I11.</title>
        <authorList>
            <person name="Almeida B."/>
            <person name="Kjeldal H."/>
            <person name="Lolas I."/>
            <person name="Knudsen A.D."/>
            <person name="Carvalho G."/>
            <person name="Nielsen K.L."/>
            <person name="Barreto Crespo M.T."/>
            <person name="Stensballe A."/>
            <person name="Nielsen J.L."/>
        </authorList>
    </citation>
    <scope>NUCLEOTIDE SEQUENCE [LARGE SCALE GENOMIC DNA]</scope>
    <source>
        <strain evidence="11 12">I11</strain>
    </source>
</reference>
<evidence type="ECO:0000256" key="1">
    <source>
        <dbReference type="ARBA" id="ARBA00001286"/>
    </source>
</evidence>
<sequence>MTPTPTTDPDDAATIAALRAADDAPEDAFARARQRFAGRAAADGLVDVAYEDHDSPLGRLRIGATARGVVRIGLPAEDPEAVLEQLAREISPRVLRSGSALLTTARHELDEYFAGARRQFDVALDWRLTRAFRRQVLEATARIPYGATSSYRDVATVAGSPNAVRAAGTALATNPLPLLVPCHRVLRSDGALGQYRGGAAAKGQLLALERPA</sequence>
<evidence type="ECO:0000256" key="7">
    <source>
        <dbReference type="ARBA" id="ARBA00023204"/>
    </source>
</evidence>
<dbReference type="PROSITE" id="PS00374">
    <property type="entry name" value="MGMT"/>
    <property type="match status" value="1"/>
</dbReference>
<accession>H0E500</accession>
<proteinExistence type="inferred from homology"/>
<dbReference type="RefSeq" id="WP_007573808.1">
    <property type="nucleotide sequence ID" value="NZ_AGUD01000128.1"/>
</dbReference>
<evidence type="ECO:0000256" key="2">
    <source>
        <dbReference type="ARBA" id="ARBA00008711"/>
    </source>
</evidence>
<evidence type="ECO:0000256" key="3">
    <source>
        <dbReference type="ARBA" id="ARBA00011918"/>
    </source>
</evidence>
<evidence type="ECO:0000259" key="10">
    <source>
        <dbReference type="Pfam" id="PF02870"/>
    </source>
</evidence>
<evidence type="ECO:0000256" key="6">
    <source>
        <dbReference type="ARBA" id="ARBA00022763"/>
    </source>
</evidence>
<dbReference type="OrthoDB" id="9802228at2"/>
<dbReference type="EC" id="2.1.1.63" evidence="3"/>
<comment type="similarity">
    <text evidence="2">Belongs to the MGMT family.</text>
</comment>
<dbReference type="InterPro" id="IPR036217">
    <property type="entry name" value="MethylDNA_cys_MeTrfase_DNAb"/>
</dbReference>
<dbReference type="EMBL" id="AGUD01000128">
    <property type="protein sequence ID" value="EHN11251.1"/>
    <property type="molecule type" value="Genomic_DNA"/>
</dbReference>
<comment type="caution">
    <text evidence="11">The sequence shown here is derived from an EMBL/GenBank/DDBJ whole genome shotgun (WGS) entry which is preliminary data.</text>
</comment>
<dbReference type="AlphaFoldDB" id="H0E500"/>
<dbReference type="Proteomes" id="UP000005143">
    <property type="component" value="Unassembled WGS sequence"/>
</dbReference>
<dbReference type="GO" id="GO:0006281">
    <property type="term" value="P:DNA repair"/>
    <property type="evidence" value="ECO:0007669"/>
    <property type="project" value="UniProtKB-KW"/>
</dbReference>
<comment type="catalytic activity">
    <reaction evidence="1">
        <text>a 4-O-methyl-thymidine in DNA + L-cysteinyl-[protein] = a thymidine in DNA + S-methyl-L-cysteinyl-[protein]</text>
        <dbReference type="Rhea" id="RHEA:53428"/>
        <dbReference type="Rhea" id="RHEA-COMP:10131"/>
        <dbReference type="Rhea" id="RHEA-COMP:10132"/>
        <dbReference type="Rhea" id="RHEA-COMP:13555"/>
        <dbReference type="Rhea" id="RHEA-COMP:13556"/>
        <dbReference type="ChEBI" id="CHEBI:29950"/>
        <dbReference type="ChEBI" id="CHEBI:82612"/>
        <dbReference type="ChEBI" id="CHEBI:137386"/>
        <dbReference type="ChEBI" id="CHEBI:137387"/>
        <dbReference type="EC" id="2.1.1.63"/>
    </reaction>
</comment>
<keyword evidence="12" id="KW-1185">Reference proteome</keyword>
<protein>
    <recommendedName>
        <fullName evidence="3">methylated-DNA--[protein]-cysteine S-methyltransferase</fullName>
        <ecNumber evidence="3">2.1.1.63</ecNumber>
    </recommendedName>
</protein>
<dbReference type="GO" id="GO:0003908">
    <property type="term" value="F:methylated-DNA-[protein]-cysteine S-methyltransferase activity"/>
    <property type="evidence" value="ECO:0007669"/>
    <property type="project" value="UniProtKB-EC"/>
</dbReference>
<dbReference type="Gene3D" id="3.30.160.70">
    <property type="entry name" value="Methylated DNA-protein cysteine methyltransferase domain"/>
    <property type="match status" value="1"/>
</dbReference>
<feature type="domain" description="Methylated-DNA-[protein]-cysteine S-methyltransferase DNA binding" evidence="9">
    <location>
        <begin position="131"/>
        <end position="210"/>
    </location>
</feature>
<feature type="domain" description="Methylguanine DNA methyltransferase ribonuclease-like" evidence="10">
    <location>
        <begin position="53"/>
        <end position="125"/>
    </location>
</feature>
<dbReference type="InterPro" id="IPR036631">
    <property type="entry name" value="MGMT_N_sf"/>
</dbReference>
<dbReference type="SUPFAM" id="SSF46767">
    <property type="entry name" value="Methylated DNA-protein cysteine methyltransferase, C-terminal domain"/>
    <property type="match status" value="1"/>
</dbReference>
<dbReference type="Pfam" id="PF02870">
    <property type="entry name" value="Methyltransf_1N"/>
    <property type="match status" value="1"/>
</dbReference>
<name>H0E500_9ACTN</name>
<dbReference type="PANTHER" id="PTHR10815:SF13">
    <property type="entry name" value="METHYLATED-DNA--PROTEIN-CYSTEINE METHYLTRANSFERASE"/>
    <property type="match status" value="1"/>
</dbReference>
<evidence type="ECO:0000256" key="4">
    <source>
        <dbReference type="ARBA" id="ARBA00022603"/>
    </source>
</evidence>
<evidence type="ECO:0000256" key="5">
    <source>
        <dbReference type="ARBA" id="ARBA00022679"/>
    </source>
</evidence>
<dbReference type="PATRIC" id="fig|1097667.3.peg.1868"/>
<dbReference type="PANTHER" id="PTHR10815">
    <property type="entry name" value="METHYLATED-DNA--PROTEIN-CYSTEINE METHYLTRANSFERASE"/>
    <property type="match status" value="1"/>
</dbReference>